<evidence type="ECO:0000313" key="8">
    <source>
        <dbReference type="Proteomes" id="UP000257479"/>
    </source>
</evidence>
<evidence type="ECO:0000256" key="5">
    <source>
        <dbReference type="ARBA" id="ARBA00023012"/>
    </source>
</evidence>
<dbReference type="Gene3D" id="3.30.565.10">
    <property type="entry name" value="Histidine kinase-like ATPase, C-terminal domain"/>
    <property type="match status" value="1"/>
</dbReference>
<evidence type="ECO:0000256" key="3">
    <source>
        <dbReference type="ARBA" id="ARBA00022679"/>
    </source>
</evidence>
<keyword evidence="5" id="KW-0902">Two-component regulatory system</keyword>
<dbReference type="PROSITE" id="PS50109">
    <property type="entry name" value="HIS_KIN"/>
    <property type="match status" value="1"/>
</dbReference>
<dbReference type="InterPro" id="IPR050736">
    <property type="entry name" value="Sensor_HK_Regulatory"/>
</dbReference>
<proteinExistence type="predicted"/>
<keyword evidence="4 7" id="KW-0418">Kinase</keyword>
<name>A0A3C1KEL7_9MICO</name>
<comment type="catalytic activity">
    <reaction evidence="1">
        <text>ATP + protein L-histidine = ADP + protein N-phospho-L-histidine.</text>
        <dbReference type="EC" id="2.7.13.3"/>
    </reaction>
</comment>
<evidence type="ECO:0000256" key="4">
    <source>
        <dbReference type="ARBA" id="ARBA00022777"/>
    </source>
</evidence>
<dbReference type="PRINTS" id="PR00344">
    <property type="entry name" value="BCTRLSENSOR"/>
</dbReference>
<evidence type="ECO:0000256" key="1">
    <source>
        <dbReference type="ARBA" id="ARBA00000085"/>
    </source>
</evidence>
<evidence type="ECO:0000259" key="6">
    <source>
        <dbReference type="PROSITE" id="PS50109"/>
    </source>
</evidence>
<dbReference type="CDD" id="cd00075">
    <property type="entry name" value="HATPase"/>
    <property type="match status" value="1"/>
</dbReference>
<dbReference type="AlphaFoldDB" id="A0A3C1KEL7"/>
<dbReference type="InterPro" id="IPR005467">
    <property type="entry name" value="His_kinase_dom"/>
</dbReference>
<dbReference type="Proteomes" id="UP000257479">
    <property type="component" value="Unassembled WGS sequence"/>
</dbReference>
<accession>A0A3C1KEL7</accession>
<comment type="caution">
    <text evidence="7">The sequence shown here is derived from an EMBL/GenBank/DDBJ whole genome shotgun (WGS) entry which is preliminary data.</text>
</comment>
<keyword evidence="3" id="KW-0808">Transferase</keyword>
<dbReference type="EMBL" id="DMNG01000188">
    <property type="protein sequence ID" value="HAN25095.1"/>
    <property type="molecule type" value="Genomic_DNA"/>
</dbReference>
<dbReference type="GO" id="GO:0000160">
    <property type="term" value="P:phosphorelay signal transduction system"/>
    <property type="evidence" value="ECO:0007669"/>
    <property type="project" value="UniProtKB-KW"/>
</dbReference>
<feature type="non-terminal residue" evidence="7">
    <location>
        <position position="1"/>
    </location>
</feature>
<dbReference type="InterPro" id="IPR036890">
    <property type="entry name" value="HATPase_C_sf"/>
</dbReference>
<dbReference type="PANTHER" id="PTHR43711">
    <property type="entry name" value="TWO-COMPONENT HISTIDINE KINASE"/>
    <property type="match status" value="1"/>
</dbReference>
<dbReference type="Pfam" id="PF02518">
    <property type="entry name" value="HATPase_c"/>
    <property type="match status" value="1"/>
</dbReference>
<organism evidence="7 8">
    <name type="scientific">Microbacterium ginsengisoli</name>
    <dbReference type="NCBI Taxonomy" id="400772"/>
    <lineage>
        <taxon>Bacteria</taxon>
        <taxon>Bacillati</taxon>
        <taxon>Actinomycetota</taxon>
        <taxon>Actinomycetes</taxon>
        <taxon>Micrococcales</taxon>
        <taxon>Microbacteriaceae</taxon>
        <taxon>Microbacterium</taxon>
    </lineage>
</organism>
<dbReference type="SUPFAM" id="SSF55874">
    <property type="entry name" value="ATPase domain of HSP90 chaperone/DNA topoisomerase II/histidine kinase"/>
    <property type="match status" value="1"/>
</dbReference>
<dbReference type="InterPro" id="IPR004358">
    <property type="entry name" value="Sig_transdc_His_kin-like_C"/>
</dbReference>
<feature type="domain" description="Histidine kinase" evidence="6">
    <location>
        <begin position="1"/>
        <end position="168"/>
    </location>
</feature>
<reference evidence="7 8" key="1">
    <citation type="journal article" date="2018" name="Nat. Biotechnol.">
        <title>A standardized bacterial taxonomy based on genome phylogeny substantially revises the tree of life.</title>
        <authorList>
            <person name="Parks D.H."/>
            <person name="Chuvochina M."/>
            <person name="Waite D.W."/>
            <person name="Rinke C."/>
            <person name="Skarshewski A."/>
            <person name="Chaumeil P.A."/>
            <person name="Hugenholtz P."/>
        </authorList>
    </citation>
    <scope>NUCLEOTIDE SEQUENCE [LARGE SCALE GENOMIC DNA]</scope>
    <source>
        <strain evidence="7">UBA9152</strain>
    </source>
</reference>
<dbReference type="InterPro" id="IPR003594">
    <property type="entry name" value="HATPase_dom"/>
</dbReference>
<gene>
    <name evidence="7" type="ORF">DCP95_11060</name>
</gene>
<protein>
    <recommendedName>
        <fullName evidence="2">histidine kinase</fullName>
        <ecNumber evidence="2">2.7.13.3</ecNumber>
    </recommendedName>
</protein>
<dbReference type="EC" id="2.7.13.3" evidence="2"/>
<evidence type="ECO:0000313" key="7">
    <source>
        <dbReference type="EMBL" id="HAN25095.1"/>
    </source>
</evidence>
<dbReference type="SMART" id="SM00387">
    <property type="entry name" value="HATPase_c"/>
    <property type="match status" value="1"/>
</dbReference>
<evidence type="ECO:0000256" key="2">
    <source>
        <dbReference type="ARBA" id="ARBA00012438"/>
    </source>
</evidence>
<dbReference type="PANTHER" id="PTHR43711:SF1">
    <property type="entry name" value="HISTIDINE KINASE 1"/>
    <property type="match status" value="1"/>
</dbReference>
<sequence length="168" mass="17242">ALLELARLEADDFSIERVDVAAADLVAQVDEAWAARAATVPAVLRTRVGADAGVLSADPNRMRQVLDGLVENALRAVPAGGEVVVVAAADPAGVRFEVSDTGPGLDAGDLDVAFDRGVLRSRYRDTRAVGTGLGLSIAARLVTRLGGTVSARARDGGGAVFTVLLPRG</sequence>
<dbReference type="GO" id="GO:0004673">
    <property type="term" value="F:protein histidine kinase activity"/>
    <property type="evidence" value="ECO:0007669"/>
    <property type="project" value="UniProtKB-EC"/>
</dbReference>